<gene>
    <name evidence="2" type="primary">LOC108993602</name>
</gene>
<sequence>MNTSLSRPFTVVEVKEALFSMNPMGSPGPDGFPVAFYQGHWDIVGEKVTKAASDALNEGCRSNKMNDTLTVLVLKIPSPSKTTFVPGRLITDDLIMAFESFHTMKSRLKGREGYRALKLDMSKAYDRIEWTFLKYVMQ</sequence>
<proteinExistence type="predicted"/>
<dbReference type="OrthoDB" id="1748983at2759"/>
<protein>
    <submittedName>
        <fullName evidence="2">Uncharacterized protein LOC108993602</fullName>
    </submittedName>
</protein>
<keyword evidence="1" id="KW-1185">Reference proteome</keyword>
<dbReference type="AlphaFoldDB" id="A0A2I4EXL3"/>
<dbReference type="Gramene" id="Jr11_10590_p1">
    <property type="protein sequence ID" value="cds.Jr11_10590_p1"/>
    <property type="gene ID" value="Jr11_10590"/>
</dbReference>
<dbReference type="KEGG" id="jre:108993602"/>
<dbReference type="PANTHER" id="PTHR46890:SF48">
    <property type="entry name" value="RNA-DIRECTED DNA POLYMERASE"/>
    <property type="match status" value="1"/>
</dbReference>
<accession>A0A2I4EXL3</accession>
<dbReference type="RefSeq" id="XP_018824132.1">
    <property type="nucleotide sequence ID" value="XM_018968587.1"/>
</dbReference>
<reference evidence="2" key="1">
    <citation type="submission" date="2025-08" db="UniProtKB">
        <authorList>
            <consortium name="RefSeq"/>
        </authorList>
    </citation>
    <scope>IDENTIFICATION</scope>
    <source>
        <tissue evidence="2">Leaves</tissue>
    </source>
</reference>
<evidence type="ECO:0000313" key="1">
    <source>
        <dbReference type="Proteomes" id="UP000235220"/>
    </source>
</evidence>
<dbReference type="Proteomes" id="UP000235220">
    <property type="component" value="Chromosome 11"/>
</dbReference>
<evidence type="ECO:0000313" key="2">
    <source>
        <dbReference type="RefSeq" id="XP_018824132.1"/>
    </source>
</evidence>
<name>A0A2I4EXL3_JUGRE</name>
<dbReference type="GeneID" id="108993602"/>
<dbReference type="InterPro" id="IPR052343">
    <property type="entry name" value="Retrotransposon-Effector_Assoc"/>
</dbReference>
<dbReference type="STRING" id="51240.A0A2I4EXL3"/>
<dbReference type="PANTHER" id="PTHR46890">
    <property type="entry name" value="NON-LTR RETROLELEMENT REVERSE TRANSCRIPTASE-LIKE PROTEIN-RELATED"/>
    <property type="match status" value="1"/>
</dbReference>
<organism evidence="1 2">
    <name type="scientific">Juglans regia</name>
    <name type="common">English walnut</name>
    <dbReference type="NCBI Taxonomy" id="51240"/>
    <lineage>
        <taxon>Eukaryota</taxon>
        <taxon>Viridiplantae</taxon>
        <taxon>Streptophyta</taxon>
        <taxon>Embryophyta</taxon>
        <taxon>Tracheophyta</taxon>
        <taxon>Spermatophyta</taxon>
        <taxon>Magnoliopsida</taxon>
        <taxon>eudicotyledons</taxon>
        <taxon>Gunneridae</taxon>
        <taxon>Pentapetalae</taxon>
        <taxon>rosids</taxon>
        <taxon>fabids</taxon>
        <taxon>Fagales</taxon>
        <taxon>Juglandaceae</taxon>
        <taxon>Juglans</taxon>
    </lineage>
</organism>